<proteinExistence type="predicted"/>
<comment type="caution">
    <text evidence="2">The sequence shown here is derived from an EMBL/GenBank/DDBJ whole genome shotgun (WGS) entry which is preliminary data.</text>
</comment>
<accession>A0A0J8WYH8</accession>
<evidence type="ECO:0000313" key="3">
    <source>
        <dbReference type="Proteomes" id="UP000037594"/>
    </source>
</evidence>
<evidence type="ECO:0000256" key="1">
    <source>
        <dbReference type="SAM" id="MobiDB-lite"/>
    </source>
</evidence>
<sequence>MSPASVSIAFYLLAVLDILACTATDDRLGIGTILDVKVLVLRKIRVAALFLALALTMSAAHTTHTTAHTTGTGATGCARGHATAPGGGR</sequence>
<name>A0A0J8WYH8_9MYCO</name>
<dbReference type="Proteomes" id="UP000037594">
    <property type="component" value="Unassembled WGS sequence"/>
</dbReference>
<gene>
    <name evidence="2" type="ORF">ACT17_12755</name>
</gene>
<reference evidence="2 3" key="1">
    <citation type="submission" date="2015-06" db="EMBL/GenBank/DDBJ databases">
        <title>Genome sequence of Mycobacterium conceptionense strain MLE.</title>
        <authorList>
            <person name="Greninger A.L."/>
            <person name="Cunningham G."/>
            <person name="Chiu C.Y."/>
            <person name="Miller S."/>
        </authorList>
    </citation>
    <scope>NUCLEOTIDE SEQUENCE [LARGE SCALE GENOMIC DNA]</scope>
    <source>
        <strain evidence="2 3">MLE</strain>
    </source>
</reference>
<evidence type="ECO:0000313" key="2">
    <source>
        <dbReference type="EMBL" id="KMV18164.1"/>
    </source>
</evidence>
<feature type="region of interest" description="Disordered" evidence="1">
    <location>
        <begin position="66"/>
        <end position="89"/>
    </location>
</feature>
<dbReference type="EMBL" id="LFOD01000009">
    <property type="protein sequence ID" value="KMV18164.1"/>
    <property type="molecule type" value="Genomic_DNA"/>
</dbReference>
<organism evidence="2 3">
    <name type="scientific">Mycolicibacterium conceptionense</name>
    <dbReference type="NCBI Taxonomy" id="451644"/>
    <lineage>
        <taxon>Bacteria</taxon>
        <taxon>Bacillati</taxon>
        <taxon>Actinomycetota</taxon>
        <taxon>Actinomycetes</taxon>
        <taxon>Mycobacteriales</taxon>
        <taxon>Mycobacteriaceae</taxon>
        <taxon>Mycolicibacterium</taxon>
    </lineage>
</organism>
<dbReference type="AlphaFoldDB" id="A0A0J8WYH8"/>
<protein>
    <submittedName>
        <fullName evidence="2">Uncharacterized protein</fullName>
    </submittedName>
</protein>